<keyword evidence="2" id="KW-1185">Reference proteome</keyword>
<evidence type="ECO:0000313" key="2">
    <source>
        <dbReference type="Proteomes" id="UP001341840"/>
    </source>
</evidence>
<gene>
    <name evidence="1" type="ORF">PIB30_093075</name>
</gene>
<dbReference type="EMBL" id="JASCZI010092583">
    <property type="protein sequence ID" value="MED6152541.1"/>
    <property type="molecule type" value="Genomic_DNA"/>
</dbReference>
<protein>
    <submittedName>
        <fullName evidence="1">Uncharacterized protein</fullName>
    </submittedName>
</protein>
<organism evidence="1 2">
    <name type="scientific">Stylosanthes scabra</name>
    <dbReference type="NCBI Taxonomy" id="79078"/>
    <lineage>
        <taxon>Eukaryota</taxon>
        <taxon>Viridiplantae</taxon>
        <taxon>Streptophyta</taxon>
        <taxon>Embryophyta</taxon>
        <taxon>Tracheophyta</taxon>
        <taxon>Spermatophyta</taxon>
        <taxon>Magnoliopsida</taxon>
        <taxon>eudicotyledons</taxon>
        <taxon>Gunneridae</taxon>
        <taxon>Pentapetalae</taxon>
        <taxon>rosids</taxon>
        <taxon>fabids</taxon>
        <taxon>Fabales</taxon>
        <taxon>Fabaceae</taxon>
        <taxon>Papilionoideae</taxon>
        <taxon>50 kb inversion clade</taxon>
        <taxon>dalbergioids sensu lato</taxon>
        <taxon>Dalbergieae</taxon>
        <taxon>Pterocarpus clade</taxon>
        <taxon>Stylosanthes</taxon>
    </lineage>
</organism>
<evidence type="ECO:0000313" key="1">
    <source>
        <dbReference type="EMBL" id="MED6152541.1"/>
    </source>
</evidence>
<name>A0ABU6TUM4_9FABA</name>
<dbReference type="Proteomes" id="UP001341840">
    <property type="component" value="Unassembled WGS sequence"/>
</dbReference>
<comment type="caution">
    <text evidence="1">The sequence shown here is derived from an EMBL/GenBank/DDBJ whole genome shotgun (WGS) entry which is preliminary data.</text>
</comment>
<proteinExistence type="predicted"/>
<accession>A0ABU6TUM4</accession>
<sequence length="251" mass="28817">MRFRGKRIDSHDLRIDSDYHRGQFGHRMDRFWTGRIDSCDDFLLKKFSKCLESIRSVVESIHTCTEAFDLMKGCSKSIRLRLESILVLKLVLREVRESIRGLPESIHLCLKLGFNTQNCLRVDSSSLESILKRATGIKHDVGVSRANIPVLGVIYAIKEETPIIYMTKNVNVRGNERVVLGEVRTVVVRDMYWTGRAAKITDRRARREDRKIAIPGKGNRGITGLCVKPRVRELEMVCELHVATERKVKPE</sequence>
<reference evidence="1 2" key="1">
    <citation type="journal article" date="2023" name="Plants (Basel)">
        <title>Bridging the Gap: Combining Genomics and Transcriptomics Approaches to Understand Stylosanthes scabra, an Orphan Legume from the Brazilian Caatinga.</title>
        <authorList>
            <person name="Ferreira-Neto J.R.C."/>
            <person name="da Silva M.D."/>
            <person name="Binneck E."/>
            <person name="de Melo N.F."/>
            <person name="da Silva R.H."/>
            <person name="de Melo A.L.T.M."/>
            <person name="Pandolfi V."/>
            <person name="Bustamante F.O."/>
            <person name="Brasileiro-Vidal A.C."/>
            <person name="Benko-Iseppon A.M."/>
        </authorList>
    </citation>
    <scope>NUCLEOTIDE SEQUENCE [LARGE SCALE GENOMIC DNA]</scope>
    <source>
        <tissue evidence="1">Leaves</tissue>
    </source>
</reference>